<evidence type="ECO:0000313" key="3">
    <source>
        <dbReference type="Proteomes" id="UP000008383"/>
    </source>
</evidence>
<dbReference type="RefSeq" id="XP_003024080.1">
    <property type="nucleotide sequence ID" value="XM_003024034.1"/>
</dbReference>
<dbReference type="HOGENOM" id="CLU_061199_2_2_1"/>
<proteinExistence type="predicted"/>
<dbReference type="Pfam" id="PF17784">
    <property type="entry name" value="Sulfotransfer_4"/>
    <property type="match status" value="1"/>
</dbReference>
<keyword evidence="3" id="KW-1185">Reference proteome</keyword>
<dbReference type="KEGG" id="tve:TRV_01779"/>
<evidence type="ECO:0008006" key="4">
    <source>
        <dbReference type="Google" id="ProtNLM"/>
    </source>
</evidence>
<comment type="caution">
    <text evidence="2">The sequence shown here is derived from an EMBL/GenBank/DDBJ whole genome shotgun (WGS) entry which is preliminary data.</text>
</comment>
<dbReference type="PANTHER" id="PTHR36978">
    <property type="entry name" value="P-LOOP CONTAINING NUCLEOTIDE TRIPHOSPHATE HYDROLASE"/>
    <property type="match status" value="1"/>
</dbReference>
<keyword evidence="1" id="KW-0812">Transmembrane</keyword>
<sequence length="249" mass="29054">MLAAMYFALKELGFTPFHGQEFPSNPTRWFLLWKEAIDCNFYGKGTPYGREEFDKLLAGYDAIMDFPPCLFWEDFYKAYPNVKIILTNRDPDSWLKSMQDTIFGFMQWKIWLVWRYVDRQTTKPMLDMLTAGFNVFCNNDYGSAARQAYTDHYQRVRNTIPKDQLLEFHFGDGYEPLCKFLDLPVPAKPYPHQNTSATFNGLQEKLWVSIKSTLRTGMYFGLTALCVGAGSWYLYKFKSSVFLAGFMNV</sequence>
<evidence type="ECO:0000313" key="2">
    <source>
        <dbReference type="EMBL" id="EFE43462.1"/>
    </source>
</evidence>
<reference evidence="3" key="1">
    <citation type="journal article" date="2011" name="Genome Biol.">
        <title>Comparative and functional genomics provide insights into the pathogenicity of dermatophytic fungi.</title>
        <authorList>
            <person name="Burmester A."/>
            <person name="Shelest E."/>
            <person name="Gloeckner G."/>
            <person name="Heddergott C."/>
            <person name="Schindler S."/>
            <person name="Staib P."/>
            <person name="Heidel A."/>
            <person name="Felder M."/>
            <person name="Petzold A."/>
            <person name="Szafranski K."/>
            <person name="Feuermann M."/>
            <person name="Pedruzzi I."/>
            <person name="Priebe S."/>
            <person name="Groth M."/>
            <person name="Winkler R."/>
            <person name="Li W."/>
            <person name="Kniemeyer O."/>
            <person name="Schroeckh V."/>
            <person name="Hertweck C."/>
            <person name="Hube B."/>
            <person name="White T.C."/>
            <person name="Platzer M."/>
            <person name="Guthke R."/>
            <person name="Heitman J."/>
            <person name="Woestemeyer J."/>
            <person name="Zipfel P.F."/>
            <person name="Monod M."/>
            <person name="Brakhage A.A."/>
        </authorList>
    </citation>
    <scope>NUCLEOTIDE SEQUENCE [LARGE SCALE GENOMIC DNA]</scope>
    <source>
        <strain evidence="3">HKI 0517</strain>
    </source>
</reference>
<dbReference type="PANTHER" id="PTHR36978:SF4">
    <property type="entry name" value="P-LOOP CONTAINING NUCLEOSIDE TRIPHOSPHATE HYDROLASE PROTEIN"/>
    <property type="match status" value="1"/>
</dbReference>
<name>D4D3W6_TRIVH</name>
<dbReference type="GeneID" id="9582772"/>
<keyword evidence="1" id="KW-0472">Membrane</keyword>
<accession>D4D3W6</accession>
<evidence type="ECO:0000256" key="1">
    <source>
        <dbReference type="SAM" id="Phobius"/>
    </source>
</evidence>
<dbReference type="Proteomes" id="UP000008383">
    <property type="component" value="Unassembled WGS sequence"/>
</dbReference>
<organism evidence="2 3">
    <name type="scientific">Trichophyton verrucosum (strain HKI 0517)</name>
    <dbReference type="NCBI Taxonomy" id="663202"/>
    <lineage>
        <taxon>Eukaryota</taxon>
        <taxon>Fungi</taxon>
        <taxon>Dikarya</taxon>
        <taxon>Ascomycota</taxon>
        <taxon>Pezizomycotina</taxon>
        <taxon>Eurotiomycetes</taxon>
        <taxon>Eurotiomycetidae</taxon>
        <taxon>Onygenales</taxon>
        <taxon>Arthrodermataceae</taxon>
        <taxon>Trichophyton</taxon>
    </lineage>
</organism>
<gene>
    <name evidence="2" type="ORF">TRV_01779</name>
</gene>
<feature type="transmembrane region" description="Helical" evidence="1">
    <location>
        <begin position="217"/>
        <end position="235"/>
    </location>
</feature>
<dbReference type="EMBL" id="ACYE01000094">
    <property type="protein sequence ID" value="EFE43462.1"/>
    <property type="molecule type" value="Genomic_DNA"/>
</dbReference>
<dbReference type="AlphaFoldDB" id="D4D3W6"/>
<dbReference type="InterPro" id="IPR040632">
    <property type="entry name" value="Sulfotransfer_4"/>
</dbReference>
<keyword evidence="1" id="KW-1133">Transmembrane helix</keyword>
<dbReference type="InterPro" id="IPR027417">
    <property type="entry name" value="P-loop_NTPase"/>
</dbReference>
<protein>
    <recommendedName>
        <fullName evidence="4">NAD dependent epimerase/dehydratase</fullName>
    </recommendedName>
</protein>
<dbReference type="Gene3D" id="3.40.50.300">
    <property type="entry name" value="P-loop containing nucleotide triphosphate hydrolases"/>
    <property type="match status" value="1"/>
</dbReference>
<dbReference type="SUPFAM" id="SSF52540">
    <property type="entry name" value="P-loop containing nucleoside triphosphate hydrolases"/>
    <property type="match status" value="1"/>
</dbReference>